<evidence type="ECO:0000256" key="2">
    <source>
        <dbReference type="ARBA" id="ARBA00005268"/>
    </source>
</evidence>
<feature type="transmembrane region" description="Helical" evidence="7">
    <location>
        <begin position="85"/>
        <end position="106"/>
    </location>
</feature>
<protein>
    <submittedName>
        <fullName evidence="8">Uncharacterized protein</fullName>
    </submittedName>
</protein>
<comment type="subcellular location">
    <subcellularLocation>
        <location evidence="1">Membrane</location>
        <topology evidence="1">Multi-pass membrane protein</topology>
    </subcellularLocation>
</comment>
<organism evidence="8 9">
    <name type="scientific">Naganishia liquefaciens</name>
    <dbReference type="NCBI Taxonomy" id="104408"/>
    <lineage>
        <taxon>Eukaryota</taxon>
        <taxon>Fungi</taxon>
        <taxon>Dikarya</taxon>
        <taxon>Basidiomycota</taxon>
        <taxon>Agaricomycotina</taxon>
        <taxon>Tremellomycetes</taxon>
        <taxon>Filobasidiales</taxon>
        <taxon>Filobasidiaceae</taxon>
        <taxon>Naganishia</taxon>
    </lineage>
</organism>
<gene>
    <name evidence="8" type="ORF">NliqN6_0750</name>
</gene>
<evidence type="ECO:0000256" key="3">
    <source>
        <dbReference type="ARBA" id="ARBA00022692"/>
    </source>
</evidence>
<sequence>MMDPFMLATFAANSTMAFLAPQDKQSQSSELTPLNVALALAFIAFDSVLSIVLGLGIASSLLVAATRCILQLSVMALVLDKVFATGNIFGVFGIAALLNILGAIEATFNKSKRRFTNMFPLVLLSMASSTVPISIIGTQFAMKQHPFWQPDQFVPIVGMMLGNAISAIGVGVNSVHKEFADNRDKIETYLAFGATRFEACRPIATEALKLALLPTINQMSVIGLISIPGVMVGSILGGKSVSQAAMLQMILMFMIAASSFLCVSATLVFALSTLVDGSHRIRMDRLDSRKPLFYRWRDEAGIKVWRGLKAAGRRVSGKRARAEAGSEEERQGLLGNQGSDR</sequence>
<keyword evidence="3 7" id="KW-0812">Transmembrane</keyword>
<dbReference type="Proteomes" id="UP000620104">
    <property type="component" value="Unassembled WGS sequence"/>
</dbReference>
<accession>A0A8H3TP39</accession>
<feature type="region of interest" description="Disordered" evidence="6">
    <location>
        <begin position="316"/>
        <end position="341"/>
    </location>
</feature>
<evidence type="ECO:0000313" key="8">
    <source>
        <dbReference type="EMBL" id="GHJ84348.1"/>
    </source>
</evidence>
<dbReference type="AlphaFoldDB" id="A0A8H3TP39"/>
<evidence type="ECO:0000256" key="5">
    <source>
        <dbReference type="ARBA" id="ARBA00023136"/>
    </source>
</evidence>
<dbReference type="GO" id="GO:0005886">
    <property type="term" value="C:plasma membrane"/>
    <property type="evidence" value="ECO:0007669"/>
    <property type="project" value="TreeGrafter"/>
</dbReference>
<reference evidence="8" key="1">
    <citation type="submission" date="2020-07" db="EMBL/GenBank/DDBJ databases">
        <title>Draft Genome Sequence of a Deep-Sea Yeast, Naganishia (Cryptococcus) liquefaciens strain N6.</title>
        <authorList>
            <person name="Han Y.W."/>
            <person name="Kajitani R."/>
            <person name="Morimoto H."/>
            <person name="Parhat M."/>
            <person name="Tsubouchi H."/>
            <person name="Bakenova O."/>
            <person name="Ogata M."/>
            <person name="Argunhan B."/>
            <person name="Aoki R."/>
            <person name="Kajiwara S."/>
            <person name="Itoh T."/>
            <person name="Iwasaki H."/>
        </authorList>
    </citation>
    <scope>NUCLEOTIDE SEQUENCE</scope>
    <source>
        <strain evidence="8">N6</strain>
    </source>
</reference>
<keyword evidence="5 7" id="KW-0472">Membrane</keyword>
<keyword evidence="4 7" id="KW-1133">Transmembrane helix</keyword>
<name>A0A8H3TP39_9TREE</name>
<feature type="transmembrane region" description="Helical" evidence="7">
    <location>
        <begin position="33"/>
        <end position="54"/>
    </location>
</feature>
<comment type="caution">
    <text evidence="8">The sequence shown here is derived from an EMBL/GenBank/DDBJ whole genome shotgun (WGS) entry which is preliminary data.</text>
</comment>
<dbReference type="PANTHER" id="PTHR30028">
    <property type="entry name" value="UPF0014 INNER MEMBRANE PROTEIN YBBM-RELATED"/>
    <property type="match status" value="1"/>
</dbReference>
<evidence type="ECO:0000313" key="9">
    <source>
        <dbReference type="Proteomes" id="UP000620104"/>
    </source>
</evidence>
<keyword evidence="9" id="KW-1185">Reference proteome</keyword>
<evidence type="ECO:0000256" key="7">
    <source>
        <dbReference type="SAM" id="Phobius"/>
    </source>
</evidence>
<dbReference type="EMBL" id="BLZA01000007">
    <property type="protein sequence ID" value="GHJ84348.1"/>
    <property type="molecule type" value="Genomic_DNA"/>
</dbReference>
<feature type="compositionally biased region" description="Basic and acidic residues" evidence="6">
    <location>
        <begin position="320"/>
        <end position="331"/>
    </location>
</feature>
<dbReference type="Pfam" id="PF03649">
    <property type="entry name" value="UPF0014"/>
    <property type="match status" value="1"/>
</dbReference>
<dbReference type="InterPro" id="IPR005226">
    <property type="entry name" value="UPF0014_fam"/>
</dbReference>
<evidence type="ECO:0000256" key="6">
    <source>
        <dbReference type="SAM" id="MobiDB-lite"/>
    </source>
</evidence>
<feature type="transmembrane region" description="Helical" evidence="7">
    <location>
        <begin position="250"/>
        <end position="275"/>
    </location>
</feature>
<evidence type="ECO:0000256" key="1">
    <source>
        <dbReference type="ARBA" id="ARBA00004141"/>
    </source>
</evidence>
<feature type="transmembrane region" description="Helical" evidence="7">
    <location>
        <begin position="153"/>
        <end position="175"/>
    </location>
</feature>
<evidence type="ECO:0000256" key="4">
    <source>
        <dbReference type="ARBA" id="ARBA00022989"/>
    </source>
</evidence>
<comment type="similarity">
    <text evidence="2">Belongs to the UPF0014 family.</text>
</comment>
<feature type="transmembrane region" description="Helical" evidence="7">
    <location>
        <begin position="118"/>
        <end position="141"/>
    </location>
</feature>
<proteinExistence type="inferred from homology"/>
<feature type="transmembrane region" description="Helical" evidence="7">
    <location>
        <begin position="219"/>
        <end position="238"/>
    </location>
</feature>
<dbReference type="OrthoDB" id="432685at2759"/>
<dbReference type="PANTHER" id="PTHR30028:SF0">
    <property type="entry name" value="PROTEIN ALUMINUM SENSITIVE 3"/>
    <property type="match status" value="1"/>
</dbReference>